<dbReference type="EMBL" id="PYLZ01000008">
    <property type="protein sequence ID" value="PSW23427.1"/>
    <property type="molecule type" value="Genomic_DNA"/>
</dbReference>
<evidence type="ECO:0000256" key="1">
    <source>
        <dbReference type="SAM" id="Phobius"/>
    </source>
</evidence>
<dbReference type="AlphaFoldDB" id="A0A0J8VBS9"/>
<accession>A0A0J8VBS9</accession>
<keyword evidence="3" id="KW-1185">Reference proteome</keyword>
<feature type="transmembrane region" description="Helical" evidence="1">
    <location>
        <begin position="42"/>
        <end position="64"/>
    </location>
</feature>
<keyword evidence="1" id="KW-1133">Transmembrane helix</keyword>
<proteinExistence type="predicted"/>
<organism evidence="2 3">
    <name type="scientific">Photobacterium swingsii</name>
    <dbReference type="NCBI Taxonomy" id="680026"/>
    <lineage>
        <taxon>Bacteria</taxon>
        <taxon>Pseudomonadati</taxon>
        <taxon>Pseudomonadota</taxon>
        <taxon>Gammaproteobacteria</taxon>
        <taxon>Vibrionales</taxon>
        <taxon>Vibrionaceae</taxon>
        <taxon>Photobacterium</taxon>
    </lineage>
</organism>
<evidence type="ECO:0000313" key="3">
    <source>
        <dbReference type="Proteomes" id="UP000240481"/>
    </source>
</evidence>
<comment type="caution">
    <text evidence="2">The sequence shown here is derived from an EMBL/GenBank/DDBJ whole genome shotgun (WGS) entry which is preliminary data.</text>
</comment>
<sequence length="65" mass="7884">MIWIFERKETESKIIIVQKPYLYYLVFIAYVSYFAQSNFVEFGILEAISGYLWLFMACLFFIYVN</sequence>
<name>A0A0J8VBS9_9GAMM</name>
<keyword evidence="1" id="KW-0472">Membrane</keyword>
<reference evidence="2 3" key="1">
    <citation type="submission" date="2018-01" db="EMBL/GenBank/DDBJ databases">
        <title>Whole genome sequencing of Histamine producing bacteria.</title>
        <authorList>
            <person name="Butler K."/>
        </authorList>
    </citation>
    <scope>NUCLEOTIDE SEQUENCE [LARGE SCALE GENOMIC DNA]</scope>
    <source>
        <strain evidence="2 3">DSM 24669</strain>
    </source>
</reference>
<gene>
    <name evidence="2" type="ORF">C9I94_14965</name>
</gene>
<protein>
    <submittedName>
        <fullName evidence="2">Uncharacterized protein</fullName>
    </submittedName>
</protein>
<keyword evidence="1" id="KW-0812">Transmembrane</keyword>
<feature type="transmembrane region" description="Helical" evidence="1">
    <location>
        <begin position="21"/>
        <end position="36"/>
    </location>
</feature>
<dbReference type="Proteomes" id="UP000240481">
    <property type="component" value="Unassembled WGS sequence"/>
</dbReference>
<evidence type="ECO:0000313" key="2">
    <source>
        <dbReference type="EMBL" id="PSW23427.1"/>
    </source>
</evidence>